<keyword evidence="2" id="KW-1185">Reference proteome</keyword>
<evidence type="ECO:0000313" key="2">
    <source>
        <dbReference type="Proteomes" id="UP001604336"/>
    </source>
</evidence>
<reference evidence="2" key="1">
    <citation type="submission" date="2024-07" db="EMBL/GenBank/DDBJ databases">
        <title>Two chromosome-level genome assemblies of Korean endemic species Abeliophyllum distichum and Forsythia ovata (Oleaceae).</title>
        <authorList>
            <person name="Jang H."/>
        </authorList>
    </citation>
    <scope>NUCLEOTIDE SEQUENCE [LARGE SCALE GENOMIC DNA]</scope>
</reference>
<dbReference type="EMBL" id="JBFOLK010000012">
    <property type="protein sequence ID" value="KAL2470788.1"/>
    <property type="molecule type" value="Genomic_DNA"/>
</dbReference>
<accession>A0ABD1Q3M0</accession>
<proteinExistence type="predicted"/>
<gene>
    <name evidence="1" type="ORF">Adt_38924</name>
</gene>
<protein>
    <submittedName>
        <fullName evidence="1">Uncharacterized protein</fullName>
    </submittedName>
</protein>
<organism evidence="1 2">
    <name type="scientific">Abeliophyllum distichum</name>
    <dbReference type="NCBI Taxonomy" id="126358"/>
    <lineage>
        <taxon>Eukaryota</taxon>
        <taxon>Viridiplantae</taxon>
        <taxon>Streptophyta</taxon>
        <taxon>Embryophyta</taxon>
        <taxon>Tracheophyta</taxon>
        <taxon>Spermatophyta</taxon>
        <taxon>Magnoliopsida</taxon>
        <taxon>eudicotyledons</taxon>
        <taxon>Gunneridae</taxon>
        <taxon>Pentapetalae</taxon>
        <taxon>asterids</taxon>
        <taxon>lamiids</taxon>
        <taxon>Lamiales</taxon>
        <taxon>Oleaceae</taxon>
        <taxon>Forsythieae</taxon>
        <taxon>Abeliophyllum</taxon>
    </lineage>
</organism>
<dbReference type="Proteomes" id="UP001604336">
    <property type="component" value="Unassembled WGS sequence"/>
</dbReference>
<dbReference type="AlphaFoldDB" id="A0ABD1Q3M0"/>
<sequence length="105" mass="12560">MSYSQRYYYKYQLSQDNGNIPDHLRWVVNLYGIYEDVIELLARQIEYFATQIKNDPSNVGRRKFSMVVSPQFYTVQQEVETIDAARKRAITPSWLHERLGDFLIY</sequence>
<comment type="caution">
    <text evidence="1">The sequence shown here is derived from an EMBL/GenBank/DDBJ whole genome shotgun (WGS) entry which is preliminary data.</text>
</comment>
<evidence type="ECO:0000313" key="1">
    <source>
        <dbReference type="EMBL" id="KAL2470788.1"/>
    </source>
</evidence>
<name>A0ABD1Q3M0_9LAMI</name>